<sequence>MANPVPATPTAVTVTTVRETGPALQVAVSWRVGSGNGHTVTAHRVSIRTDRGYATSWQTGAGGDGGSTEIPCGGRVCDGMRVDAEVRAVSSAGESNTGRGNLAYSAPYLVRRELRSDQGASTSAKAQENARNALPGLRNSILASGVSCTGWDERIISVYSTPDGSYYVFAGIVTGTCKY</sequence>
<proteinExistence type="predicted"/>
<evidence type="ECO:0000313" key="2">
    <source>
        <dbReference type="Proteomes" id="UP000612899"/>
    </source>
</evidence>
<comment type="caution">
    <text evidence="1">The sequence shown here is derived from an EMBL/GenBank/DDBJ whole genome shotgun (WGS) entry which is preliminary data.</text>
</comment>
<dbReference type="EMBL" id="BONY01000116">
    <property type="protein sequence ID" value="GIH11021.1"/>
    <property type="molecule type" value="Genomic_DNA"/>
</dbReference>
<protein>
    <submittedName>
        <fullName evidence="1">Uncharacterized protein</fullName>
    </submittedName>
</protein>
<keyword evidence="2" id="KW-1185">Reference proteome</keyword>
<accession>A0A8J3VMB1</accession>
<organism evidence="1 2">
    <name type="scientific">Rhizocola hellebori</name>
    <dbReference type="NCBI Taxonomy" id="1392758"/>
    <lineage>
        <taxon>Bacteria</taxon>
        <taxon>Bacillati</taxon>
        <taxon>Actinomycetota</taxon>
        <taxon>Actinomycetes</taxon>
        <taxon>Micromonosporales</taxon>
        <taxon>Micromonosporaceae</taxon>
        <taxon>Rhizocola</taxon>
    </lineage>
</organism>
<reference evidence="1" key="1">
    <citation type="submission" date="2021-01" db="EMBL/GenBank/DDBJ databases">
        <title>Whole genome shotgun sequence of Rhizocola hellebori NBRC 109834.</title>
        <authorList>
            <person name="Komaki H."/>
            <person name="Tamura T."/>
        </authorList>
    </citation>
    <scope>NUCLEOTIDE SEQUENCE</scope>
    <source>
        <strain evidence="1">NBRC 109834</strain>
    </source>
</reference>
<gene>
    <name evidence="1" type="ORF">Rhe02_90880</name>
</gene>
<evidence type="ECO:0000313" key="1">
    <source>
        <dbReference type="EMBL" id="GIH11021.1"/>
    </source>
</evidence>
<name>A0A8J3VMB1_9ACTN</name>
<dbReference type="Proteomes" id="UP000612899">
    <property type="component" value="Unassembled WGS sequence"/>
</dbReference>
<dbReference type="AlphaFoldDB" id="A0A8J3VMB1"/>